<reference evidence="2" key="1">
    <citation type="submission" date="2022-08" db="EMBL/GenBank/DDBJ databases">
        <authorList>
            <consortium name="DOE Joint Genome Institute"/>
            <person name="Min B."/>
            <person name="Riley R."/>
            <person name="Sierra-Patev S."/>
            <person name="Naranjo-Ortiz M."/>
            <person name="Looney B."/>
            <person name="Konkel Z."/>
            <person name="Slot J.C."/>
            <person name="Sakamoto Y."/>
            <person name="Steenwyk J.L."/>
            <person name="Rokas A."/>
            <person name="Carro J."/>
            <person name="Camarero S."/>
            <person name="Ferreira P."/>
            <person name="Molpeceres G."/>
            <person name="Ruiz-Duenas F.J."/>
            <person name="Serrano A."/>
            <person name="Henrissat B."/>
            <person name="Drula E."/>
            <person name="Hughes K.W."/>
            <person name="Mata J.L."/>
            <person name="Ishikawa N.K."/>
            <person name="Vargas-Isla R."/>
            <person name="Ushijima S."/>
            <person name="Smith C.A."/>
            <person name="Ahrendt S."/>
            <person name="Andreopoulos W."/>
            <person name="He G."/>
            <person name="Labutti K."/>
            <person name="Lipzen A."/>
            <person name="Ng V."/>
            <person name="Sandor L."/>
            <person name="Barry K."/>
            <person name="Martinez A.T."/>
            <person name="Xiao Y."/>
            <person name="Gibbons J.G."/>
            <person name="Terashima K."/>
            <person name="Hibbett D.S."/>
            <person name="Grigoriev I.V."/>
        </authorList>
    </citation>
    <scope>NUCLEOTIDE SEQUENCE</scope>
    <source>
        <strain evidence="2">TFB9207</strain>
    </source>
</reference>
<sequence>LAEYSQEFALVARLLMAKEADPQIGTVCKCGQAPRKVRCSSCAQMAPVCARCWVDQHRYQPLHWAEVWDDTRGFFSRQDISTVLPEEYSIPLGHGGMCCPNATEPLLMNLVDVNGIHATRVTFCQCIDHSKWRQLFDANFLPATVEQPQTAFTFELLRHWTILNLQSKITAHHYVAALRRQTDNVFTGNDVSNQFRFIARIWPLFLAEKRAGYFYGNGMKDCFPFRPNDDLRNGCFVCPEDGVNMEPGWERTPAHLRHLYSRRWTVDGNNKTGNYAKNNDLNEISLFAGRAYMPSERSFEHYQQLVPQLQKEVSSCFISSLRS</sequence>
<comment type="caution">
    <text evidence="2">The sequence shown here is derived from an EMBL/GenBank/DDBJ whole genome shotgun (WGS) entry which is preliminary data.</text>
</comment>
<evidence type="ECO:0000313" key="2">
    <source>
        <dbReference type="EMBL" id="KAJ3831253.1"/>
    </source>
</evidence>
<dbReference type="Proteomes" id="UP001163846">
    <property type="component" value="Unassembled WGS sequence"/>
</dbReference>
<protein>
    <recommendedName>
        <fullName evidence="1">CxC2-like cysteine cluster KDZ transposase-associated domain-containing protein</fullName>
    </recommendedName>
</protein>
<accession>A0AA38NVG4</accession>
<evidence type="ECO:0000313" key="3">
    <source>
        <dbReference type="Proteomes" id="UP001163846"/>
    </source>
</evidence>
<organism evidence="2 3">
    <name type="scientific">Lentinula raphanica</name>
    <dbReference type="NCBI Taxonomy" id="153919"/>
    <lineage>
        <taxon>Eukaryota</taxon>
        <taxon>Fungi</taxon>
        <taxon>Dikarya</taxon>
        <taxon>Basidiomycota</taxon>
        <taxon>Agaricomycotina</taxon>
        <taxon>Agaricomycetes</taxon>
        <taxon>Agaricomycetidae</taxon>
        <taxon>Agaricales</taxon>
        <taxon>Marasmiineae</taxon>
        <taxon>Omphalotaceae</taxon>
        <taxon>Lentinula</taxon>
    </lineage>
</organism>
<dbReference type="InterPro" id="IPR041457">
    <property type="entry name" value="CxC2_KDZ-assoc"/>
</dbReference>
<keyword evidence="3" id="KW-1185">Reference proteome</keyword>
<dbReference type="EMBL" id="MU807648">
    <property type="protein sequence ID" value="KAJ3831253.1"/>
    <property type="molecule type" value="Genomic_DNA"/>
</dbReference>
<gene>
    <name evidence="2" type="ORF">F5878DRAFT_549778</name>
</gene>
<proteinExistence type="predicted"/>
<dbReference type="Pfam" id="PF18803">
    <property type="entry name" value="CxC2"/>
    <property type="match status" value="1"/>
</dbReference>
<dbReference type="AlphaFoldDB" id="A0AA38NVG4"/>
<feature type="non-terminal residue" evidence="2">
    <location>
        <position position="1"/>
    </location>
</feature>
<evidence type="ECO:0000259" key="1">
    <source>
        <dbReference type="Pfam" id="PF18803"/>
    </source>
</evidence>
<name>A0AA38NVG4_9AGAR</name>
<feature type="domain" description="CxC2-like cysteine cluster KDZ transposase-associated" evidence="1">
    <location>
        <begin position="89"/>
        <end position="185"/>
    </location>
</feature>